<dbReference type="Proteomes" id="UP000583556">
    <property type="component" value="Unassembled WGS sequence"/>
</dbReference>
<evidence type="ECO:0008006" key="3">
    <source>
        <dbReference type="Google" id="ProtNLM"/>
    </source>
</evidence>
<sequence>MIRTRTVIVVGAGASCELQMPSGAELIARLIQAYDFSRLGTDAQSRETVMLARQLAKLGERTGHDINAMLHAAQRLRSAARVGRSIDAVIDQYDHDPQVVAAGKLAIAFLVGQAETRATLRDAPRLPGDLPLLGKPEETWLYWLGQLFTSGLPRSQLDKAFQNVTFVSFTYDRSLEHFLPFALSMAYGLTLREAQEIVARNLVVHHPYGVVGRLPWQSGQDAHAEWAGSDQAWNIQAIAGQIRTHAERVADHDYVSRLRRSVAEAKRIVFLGFGFHPQNLDLLFDRTISHNPEVLASIHGIPPSNRALLARQLKKICGLEHDDLLTLADQRAWEMLRDHALLLEA</sequence>
<proteinExistence type="predicted"/>
<dbReference type="EMBL" id="JABBGM010000001">
    <property type="protein sequence ID" value="NML92362.1"/>
    <property type="molecule type" value="Genomic_DNA"/>
</dbReference>
<dbReference type="RefSeq" id="WP_169491613.1">
    <property type="nucleotide sequence ID" value="NZ_JABBGM010000001.1"/>
</dbReference>
<reference evidence="1 2" key="1">
    <citation type="submission" date="2020-04" db="EMBL/GenBank/DDBJ databases">
        <title>Novosphingobium sp. TW-4 isolated from soil.</title>
        <authorList>
            <person name="Dahal R.H."/>
            <person name="Chaudhary D.K."/>
        </authorList>
    </citation>
    <scope>NUCLEOTIDE SEQUENCE [LARGE SCALE GENOMIC DNA]</scope>
    <source>
        <strain evidence="1 2">TW-4</strain>
    </source>
</reference>
<comment type="caution">
    <text evidence="1">The sequence shown here is derived from an EMBL/GenBank/DDBJ whole genome shotgun (WGS) entry which is preliminary data.</text>
</comment>
<dbReference type="PROSITE" id="PS51257">
    <property type="entry name" value="PROKAR_LIPOPROTEIN"/>
    <property type="match status" value="1"/>
</dbReference>
<evidence type="ECO:0000313" key="1">
    <source>
        <dbReference type="EMBL" id="NML92362.1"/>
    </source>
</evidence>
<accession>A0A7Y0G979</accession>
<protein>
    <recommendedName>
        <fullName evidence="3">SIR2-like domain-containing protein</fullName>
    </recommendedName>
</protein>
<name>A0A7Y0G979_9SPHN</name>
<dbReference type="AlphaFoldDB" id="A0A7Y0G979"/>
<evidence type="ECO:0000313" key="2">
    <source>
        <dbReference type="Proteomes" id="UP000583556"/>
    </source>
</evidence>
<gene>
    <name evidence="1" type="ORF">HHL27_01595</name>
</gene>
<organism evidence="1 2">
    <name type="scientific">Novosphingobium olei</name>
    <dbReference type="NCBI Taxonomy" id="2728851"/>
    <lineage>
        <taxon>Bacteria</taxon>
        <taxon>Pseudomonadati</taxon>
        <taxon>Pseudomonadota</taxon>
        <taxon>Alphaproteobacteria</taxon>
        <taxon>Sphingomonadales</taxon>
        <taxon>Sphingomonadaceae</taxon>
        <taxon>Novosphingobium</taxon>
    </lineage>
</organism>
<keyword evidence="2" id="KW-1185">Reference proteome</keyword>